<dbReference type="EMBL" id="FUZZ01000003">
    <property type="protein sequence ID" value="SKD08450.1"/>
    <property type="molecule type" value="Genomic_DNA"/>
</dbReference>
<reference evidence="1 2" key="1">
    <citation type="submission" date="2017-02" db="EMBL/GenBank/DDBJ databases">
        <authorList>
            <person name="Peterson S.W."/>
        </authorList>
    </citation>
    <scope>NUCLEOTIDE SEQUENCE [LARGE SCALE GENOMIC DNA]</scope>
    <source>
        <strain evidence="1 2">DSM 18108</strain>
    </source>
</reference>
<organism evidence="1 2">
    <name type="scientific">Chitinophaga ginsengisegetis</name>
    <dbReference type="NCBI Taxonomy" id="393003"/>
    <lineage>
        <taxon>Bacteria</taxon>
        <taxon>Pseudomonadati</taxon>
        <taxon>Bacteroidota</taxon>
        <taxon>Chitinophagia</taxon>
        <taxon>Chitinophagales</taxon>
        <taxon>Chitinophagaceae</taxon>
        <taxon>Chitinophaga</taxon>
    </lineage>
</organism>
<name>A0A1T5P6P2_9BACT</name>
<proteinExistence type="predicted"/>
<sequence length="148" mass="17700">MYPHFRKTVKTADGEKLIDFTPTFYGNELHYSIKIEHVDQFRMAKDEEGMWRIGAQVLPLWVHEIDLELHDIIEDNYNNRITPEALIERGFILQENPKKYYRFDTPTYTIAIAFTENHWLHYIKPWEQTPIAILYTMDDVERIISNAP</sequence>
<dbReference type="AlphaFoldDB" id="A0A1T5P6P2"/>
<gene>
    <name evidence="1" type="ORF">SAMN05660461_4330</name>
</gene>
<keyword evidence="2" id="KW-1185">Reference proteome</keyword>
<accession>A0A1T5P6P2</accession>
<evidence type="ECO:0000313" key="2">
    <source>
        <dbReference type="Proteomes" id="UP000190166"/>
    </source>
</evidence>
<dbReference type="RefSeq" id="WP_079471593.1">
    <property type="nucleotide sequence ID" value="NZ_FUZZ01000003.1"/>
</dbReference>
<dbReference type="Proteomes" id="UP000190166">
    <property type="component" value="Unassembled WGS sequence"/>
</dbReference>
<protein>
    <submittedName>
        <fullName evidence="1">Uncharacterized protein</fullName>
    </submittedName>
</protein>
<evidence type="ECO:0000313" key="1">
    <source>
        <dbReference type="EMBL" id="SKD08450.1"/>
    </source>
</evidence>